<sequence length="159" mass="18705">MVKLYTTVCPFHSATAKQLATPSMRGAGSHRSSKSHPFLSWHPIDIRTAESLQCFHRRLKTHLMKSTEEHTVYLSQRVILQWVQYGTCTKEALMEKMVLEQYLKVQYPEAKAWVREHYRLLQRLETQDCSVRTSSVSPLIRFQLQLQTHCSSCHFVRRR</sequence>
<evidence type="ECO:0000259" key="1">
    <source>
        <dbReference type="PROSITE" id="PS50804"/>
    </source>
</evidence>
<dbReference type="SUPFAM" id="SSF47353">
    <property type="entry name" value="Retrovirus capsid dimerization domain-like"/>
    <property type="match status" value="1"/>
</dbReference>
<protein>
    <recommendedName>
        <fullName evidence="1">SCAN box domain-containing protein</fullName>
    </recommendedName>
</protein>
<dbReference type="AlphaFoldDB" id="A0A8D3CQ00"/>
<organism evidence="2 3">
    <name type="scientific">Scophthalmus maximus</name>
    <name type="common">Turbot</name>
    <name type="synonym">Psetta maxima</name>
    <dbReference type="NCBI Taxonomy" id="52904"/>
    <lineage>
        <taxon>Eukaryota</taxon>
        <taxon>Metazoa</taxon>
        <taxon>Chordata</taxon>
        <taxon>Craniata</taxon>
        <taxon>Vertebrata</taxon>
        <taxon>Euteleostomi</taxon>
        <taxon>Actinopterygii</taxon>
        <taxon>Neopterygii</taxon>
        <taxon>Teleostei</taxon>
        <taxon>Neoteleostei</taxon>
        <taxon>Acanthomorphata</taxon>
        <taxon>Carangaria</taxon>
        <taxon>Pleuronectiformes</taxon>
        <taxon>Pleuronectoidei</taxon>
        <taxon>Scophthalmidae</taxon>
        <taxon>Scophthalmus</taxon>
    </lineage>
</organism>
<evidence type="ECO:0000313" key="2">
    <source>
        <dbReference type="Ensembl" id="ENSSMAP00000049358.1"/>
    </source>
</evidence>
<reference evidence="2" key="1">
    <citation type="submission" date="2023-05" db="EMBL/GenBank/DDBJ databases">
        <title>High-quality long-read genome of Scophthalmus maximus.</title>
        <authorList>
            <person name="Lien S."/>
            <person name="Martinez P."/>
        </authorList>
    </citation>
    <scope>NUCLEOTIDE SEQUENCE [LARGE SCALE GENOMIC DNA]</scope>
</reference>
<accession>A0A8D3CQ00</accession>
<dbReference type="InterPro" id="IPR003309">
    <property type="entry name" value="SCAN_dom"/>
</dbReference>
<dbReference type="GeneTree" id="ENSGT01040000244522"/>
<dbReference type="InterPro" id="IPR038269">
    <property type="entry name" value="SCAN_sf"/>
</dbReference>
<dbReference type="Pfam" id="PF02023">
    <property type="entry name" value="SCAN"/>
    <property type="match status" value="1"/>
</dbReference>
<feature type="domain" description="SCAN box" evidence="1">
    <location>
        <begin position="81"/>
        <end position="118"/>
    </location>
</feature>
<reference evidence="2" key="2">
    <citation type="submission" date="2025-08" db="UniProtKB">
        <authorList>
            <consortium name="Ensembl"/>
        </authorList>
    </citation>
    <scope>IDENTIFICATION</scope>
</reference>
<name>A0A8D3CQ00_SCOMX</name>
<dbReference type="Ensembl" id="ENSSMAT00000064259.1">
    <property type="protein sequence ID" value="ENSSMAP00000049358.1"/>
    <property type="gene ID" value="ENSSMAG00000034516.1"/>
</dbReference>
<dbReference type="Gene3D" id="1.10.4020.10">
    <property type="entry name" value="DNA breaking-rejoining enzymes"/>
    <property type="match status" value="1"/>
</dbReference>
<proteinExistence type="predicted"/>
<evidence type="ECO:0000313" key="3">
    <source>
        <dbReference type="Proteomes" id="UP000694558"/>
    </source>
</evidence>
<dbReference type="PROSITE" id="PS50804">
    <property type="entry name" value="SCAN_BOX"/>
    <property type="match status" value="1"/>
</dbReference>
<dbReference type="Proteomes" id="UP000694558">
    <property type="component" value="Chromosome 4"/>
</dbReference>